<dbReference type="Proteomes" id="UP001162483">
    <property type="component" value="Unassembled WGS sequence"/>
</dbReference>
<dbReference type="SMART" id="SM00246">
    <property type="entry name" value="WH2"/>
    <property type="match status" value="1"/>
</dbReference>
<feature type="compositionally biased region" description="Polar residues" evidence="1">
    <location>
        <begin position="167"/>
        <end position="180"/>
    </location>
</feature>
<keyword evidence="4" id="KW-1185">Reference proteome</keyword>
<gene>
    <name evidence="3" type="ORF">SPARVUS_LOCUS4524511</name>
</gene>
<dbReference type="Pfam" id="PF02205">
    <property type="entry name" value="WH2"/>
    <property type="match status" value="1"/>
</dbReference>
<accession>A0ABN9C899</accession>
<feature type="compositionally biased region" description="Pro residues" evidence="1">
    <location>
        <begin position="181"/>
        <end position="201"/>
    </location>
</feature>
<dbReference type="InterPro" id="IPR003124">
    <property type="entry name" value="WH2_dom"/>
</dbReference>
<evidence type="ECO:0000313" key="3">
    <source>
        <dbReference type="EMBL" id="CAI9556289.1"/>
    </source>
</evidence>
<protein>
    <recommendedName>
        <fullName evidence="2">WH2 domain-containing protein</fullName>
    </recommendedName>
</protein>
<comment type="caution">
    <text evidence="3">The sequence shown here is derived from an EMBL/GenBank/DDBJ whole genome shotgun (WGS) entry which is preliminary data.</text>
</comment>
<feature type="compositionally biased region" description="Pro residues" evidence="1">
    <location>
        <begin position="211"/>
        <end position="231"/>
    </location>
</feature>
<dbReference type="PROSITE" id="PS51082">
    <property type="entry name" value="WH2"/>
    <property type="match status" value="1"/>
</dbReference>
<name>A0ABN9C899_9NEOB</name>
<evidence type="ECO:0000259" key="2">
    <source>
        <dbReference type="PROSITE" id="PS51082"/>
    </source>
</evidence>
<dbReference type="EMBL" id="CATNWA010008486">
    <property type="protein sequence ID" value="CAI9556289.1"/>
    <property type="molecule type" value="Genomic_DNA"/>
</dbReference>
<feature type="domain" description="WH2" evidence="2">
    <location>
        <begin position="37"/>
        <end position="54"/>
    </location>
</feature>
<reference evidence="3" key="1">
    <citation type="submission" date="2023-05" db="EMBL/GenBank/DDBJ databases">
        <authorList>
            <person name="Stuckert A."/>
        </authorList>
    </citation>
    <scope>NUCLEOTIDE SEQUENCE</scope>
</reference>
<evidence type="ECO:0000256" key="1">
    <source>
        <dbReference type="SAM" id="MobiDB-lite"/>
    </source>
</evidence>
<sequence length="262" mass="26930">MPIPPPPPPPPPGPPPPPTFSQANTEPPKLNRDEQRGRGALLNDICKGAKLKKTTAVSDRSAPVIEKPKGAGGGGSGFGPTPGGAMQPKGGLFQGGVPKLRPVGAKDSPEGPSGRSPLQGSTARSAAPRPPVSGGRPQDDSDSGSNRSSPPDVGRAHRPSLPDLTRPPSTSSPGMKHSSSAPPPPPPGRRQTGPAPPPPQDAKPYNRDKPLPPTPGHRAPAAPPVKPPPSPVNICELLLPRDSLLHHLIGSRLLLSMDRPVQ</sequence>
<feature type="compositionally biased region" description="Gly residues" evidence="1">
    <location>
        <begin position="70"/>
        <end position="82"/>
    </location>
</feature>
<feature type="region of interest" description="Disordered" evidence="1">
    <location>
        <begin position="1"/>
        <end position="231"/>
    </location>
</feature>
<feature type="compositionally biased region" description="Pro residues" evidence="1">
    <location>
        <begin position="1"/>
        <end position="19"/>
    </location>
</feature>
<evidence type="ECO:0000313" key="4">
    <source>
        <dbReference type="Proteomes" id="UP001162483"/>
    </source>
</evidence>
<organism evidence="3 4">
    <name type="scientific">Staurois parvus</name>
    <dbReference type="NCBI Taxonomy" id="386267"/>
    <lineage>
        <taxon>Eukaryota</taxon>
        <taxon>Metazoa</taxon>
        <taxon>Chordata</taxon>
        <taxon>Craniata</taxon>
        <taxon>Vertebrata</taxon>
        <taxon>Euteleostomi</taxon>
        <taxon>Amphibia</taxon>
        <taxon>Batrachia</taxon>
        <taxon>Anura</taxon>
        <taxon>Neobatrachia</taxon>
        <taxon>Ranoidea</taxon>
        <taxon>Ranidae</taxon>
        <taxon>Staurois</taxon>
    </lineage>
</organism>
<proteinExistence type="predicted"/>